<dbReference type="AlphaFoldDB" id="A0A124H5E1"/>
<dbReference type="OrthoDB" id="3687123at2"/>
<evidence type="ECO:0000313" key="2">
    <source>
        <dbReference type="Proteomes" id="UP000054024"/>
    </source>
</evidence>
<evidence type="ECO:0008006" key="3">
    <source>
        <dbReference type="Google" id="ProtNLM"/>
    </source>
</evidence>
<dbReference type="RefSeq" id="WP_062146826.1">
    <property type="nucleotide sequence ID" value="NZ_KQ947986.1"/>
</dbReference>
<protein>
    <recommendedName>
        <fullName evidence="3">DNA phosphorothioation-associated protein 4</fullName>
    </recommendedName>
</protein>
<dbReference type="STRING" id="146536.AQI70_10430"/>
<accession>A0A124H5E1</accession>
<dbReference type="Proteomes" id="UP000054024">
    <property type="component" value="Unassembled WGS sequence"/>
</dbReference>
<evidence type="ECO:0000313" key="1">
    <source>
        <dbReference type="EMBL" id="KUM79248.1"/>
    </source>
</evidence>
<dbReference type="NCBIfam" id="TIGR04062">
    <property type="entry name" value="dnd_assoc_4"/>
    <property type="match status" value="1"/>
</dbReference>
<gene>
    <name evidence="1" type="ORF">AQI70_10430</name>
</gene>
<proteinExistence type="predicted"/>
<keyword evidence="2" id="KW-1185">Reference proteome</keyword>
<name>A0A124H5E1_9ACTN</name>
<sequence>MPTVDRFRRPAQHEDLLNDLTSKDGPFRTLVEALMFAAALGQRKSRREKFDKPGEPIRLALMEGRLYGDVLIDMIAAVEVQEDPKILADDRLDERVRIFEEYANGGLSYIRGELNTAATRDLDVLIGNLVMEALASPEEDDEVGAIISSADLDW</sequence>
<organism evidence="1 2">
    <name type="scientific">Streptomyces curacoi</name>
    <dbReference type="NCBI Taxonomy" id="146536"/>
    <lineage>
        <taxon>Bacteria</taxon>
        <taxon>Bacillati</taxon>
        <taxon>Actinomycetota</taxon>
        <taxon>Actinomycetes</taxon>
        <taxon>Kitasatosporales</taxon>
        <taxon>Streptomycetaceae</taxon>
        <taxon>Streptomyces</taxon>
    </lineage>
</organism>
<comment type="caution">
    <text evidence="1">The sequence shown here is derived from an EMBL/GenBank/DDBJ whole genome shotgun (WGS) entry which is preliminary data.</text>
</comment>
<dbReference type="InterPro" id="IPR023983">
    <property type="entry name" value="DNA_S_mod_dnd_assoc_4"/>
</dbReference>
<dbReference type="EMBL" id="LMWJ01000006">
    <property type="protein sequence ID" value="KUM79248.1"/>
    <property type="molecule type" value="Genomic_DNA"/>
</dbReference>
<reference evidence="1 2" key="1">
    <citation type="submission" date="2015-10" db="EMBL/GenBank/DDBJ databases">
        <title>Draft genome sequence of Streptomyces curacoi DSM 40107, type strain for the species Streptomyces curacoi.</title>
        <authorList>
            <person name="Ruckert C."/>
            <person name="Winkler A."/>
            <person name="Kalinowski J."/>
            <person name="Kampfer P."/>
            <person name="Glaeser S."/>
        </authorList>
    </citation>
    <scope>NUCLEOTIDE SEQUENCE [LARGE SCALE GENOMIC DNA]</scope>
    <source>
        <strain evidence="1 2">DSM 40107</strain>
    </source>
</reference>